<dbReference type="PANTHER" id="PTHR46567:SF1">
    <property type="entry name" value="MEDIATOR OF RNA POLYMERASE II TRANSCRIPTION SUBUNIT 12"/>
    <property type="match status" value="1"/>
</dbReference>
<dbReference type="PANTHER" id="PTHR46567">
    <property type="entry name" value="MEDIATOR OF RNA POLYMERASE II TRANSCRIPTION SUBUNIT 12"/>
    <property type="match status" value="1"/>
</dbReference>
<feature type="region of interest" description="Disordered" evidence="8">
    <location>
        <begin position="18"/>
        <end position="37"/>
    </location>
</feature>
<organism evidence="10 11">
    <name type="scientific">Saitoella complicata (strain BCRC 22490 / CBS 7301 / JCM 7358 / NBRC 10748 / NRRL Y-17804)</name>
    <dbReference type="NCBI Taxonomy" id="698492"/>
    <lineage>
        <taxon>Eukaryota</taxon>
        <taxon>Fungi</taxon>
        <taxon>Dikarya</taxon>
        <taxon>Ascomycota</taxon>
        <taxon>Taphrinomycotina</taxon>
        <taxon>Taphrinomycotina incertae sedis</taxon>
        <taxon>Saitoella</taxon>
    </lineage>
</organism>
<keyword evidence="5" id="KW-0804">Transcription</keyword>
<reference evidence="10 11" key="1">
    <citation type="journal article" date="2011" name="J. Gen. Appl. Microbiol.">
        <title>Draft genome sequencing of the enigmatic yeast Saitoella complicata.</title>
        <authorList>
            <person name="Nishida H."/>
            <person name="Hamamoto M."/>
            <person name="Sugiyama J."/>
        </authorList>
    </citation>
    <scope>NUCLEOTIDE SEQUENCE [LARGE SCALE GENOMIC DNA]</scope>
    <source>
        <strain evidence="10 11">NRRL Y-17804</strain>
    </source>
</reference>
<evidence type="ECO:0000256" key="7">
    <source>
        <dbReference type="ARBA" id="ARBA00032010"/>
    </source>
</evidence>
<keyword evidence="11" id="KW-1185">Reference proteome</keyword>
<dbReference type="AlphaFoldDB" id="A0A0E9NRQ2"/>
<dbReference type="Proteomes" id="UP000033140">
    <property type="component" value="Unassembled WGS sequence"/>
</dbReference>
<dbReference type="EMBL" id="BACD03000073">
    <property type="protein sequence ID" value="GAO52547.1"/>
    <property type="molecule type" value="Genomic_DNA"/>
</dbReference>
<reference evidence="10 11" key="3">
    <citation type="journal article" date="2015" name="Genome Announc.">
        <title>Draft Genome Sequence of the Archiascomycetous Yeast Saitoella complicata.</title>
        <authorList>
            <person name="Yamauchi K."/>
            <person name="Kondo S."/>
            <person name="Hamamoto M."/>
            <person name="Takahashi Y."/>
            <person name="Ogura Y."/>
            <person name="Hayashi T."/>
            <person name="Nishida H."/>
        </authorList>
    </citation>
    <scope>NUCLEOTIDE SEQUENCE [LARGE SCALE GENOMIC DNA]</scope>
    <source>
        <strain evidence="10 11">NRRL Y-17804</strain>
    </source>
</reference>
<feature type="compositionally biased region" description="Low complexity" evidence="8">
    <location>
        <begin position="344"/>
        <end position="355"/>
    </location>
</feature>
<dbReference type="GO" id="GO:0016592">
    <property type="term" value="C:mediator complex"/>
    <property type="evidence" value="ECO:0007669"/>
    <property type="project" value="InterPro"/>
</dbReference>
<dbReference type="GO" id="GO:0006357">
    <property type="term" value="P:regulation of transcription by RNA polymerase II"/>
    <property type="evidence" value="ECO:0007669"/>
    <property type="project" value="InterPro"/>
</dbReference>
<reference evidence="10 11" key="2">
    <citation type="journal article" date="2014" name="J. Gen. Appl. Microbiol.">
        <title>The early diverging ascomycetous budding yeast Saitoella complicata has three histone deacetylases belonging to the Clr6, Hos2, and Rpd3 lineages.</title>
        <authorList>
            <person name="Nishida H."/>
            <person name="Matsumoto T."/>
            <person name="Kondo S."/>
            <person name="Hamamoto M."/>
            <person name="Yoshikawa H."/>
        </authorList>
    </citation>
    <scope>NUCLEOTIDE SEQUENCE [LARGE SCALE GENOMIC DNA]</scope>
    <source>
        <strain evidence="10 11">NRRL Y-17804</strain>
    </source>
</reference>
<evidence type="ECO:0000256" key="3">
    <source>
        <dbReference type="ARBA" id="ARBA00019622"/>
    </source>
</evidence>
<evidence type="ECO:0000259" key="9">
    <source>
        <dbReference type="SMART" id="SM01281"/>
    </source>
</evidence>
<name>A0A0E9NRQ2_SAICN</name>
<evidence type="ECO:0000256" key="5">
    <source>
        <dbReference type="ARBA" id="ARBA00023163"/>
    </source>
</evidence>
<sequence>MDIPQVVGGPSMGALPKGLLDFSPRIDSESPSQQEGTEWAAMVVNETGSAQRLQYNLMSSQTIRMPSLAANFVSGILKRRQALLEGAIPTSFRPPPRISMVDQRRENWFQALANPNIPLEKLSSSVPVGLRGRPLLDQCAQRKVDPLRATWLIRCIGSNELRSLRRKGTMAAGAVGAERKWMTEWTLQVGAFMDATVRECAAAVGEENAGAQERLRYMIDIVDNLYHEKLVNRQQYLDLIIDLISKSTIDKLPLLNILASRYLRDICAYNTLLVKFARVLLRKAADTETVHPRSIHTSVLSMLQAVNDKHSGCLSNGELSEDITHLLDKHTQSATDSLPIGWTPSASNSPQSHSSPSPPFLPPTRLHLSHRVNLLDSILPSIDLATYAQSYFTSPGSGSSFEQVSTICQWAISKYRFGVHRIYVASGLLSMGASFFGVGVRGDVEAFLEKLGSESGLEYELVPFLLGELERVGVYSYSHYLRRMLSLGLLRRQELVGSGWCPSMVLQAPIPVNAPGLRRQRNASLITAGISVDVEEQRLRSVMAELISLFSVQGEECFTSDLPMELKKQLRGLWRESKMQVAQTVTALAYESFENQIDSTDTSAAIRTLTLAIRVLELMDEYHGLFTALTSAYDVYKGPDFAGLATLTFRRHLAIWSAMGKLGDVHRSILKAVEQWPRSARMLRELRDFAVDAWAPKDVLDRISGTTVTNAQNEVQHHDIEDILSRVMRVSDLSAAEALAGDMKGDLNIDTTIFPRLCSAIFDGLTDLTASEDPNHEMHVRSQAHILVCCLRETDSPRLHQYICDWASGMLTFDESAATSMQRFMVSLSSHGCLPLPTATAALSNYMLRNTSITDDQIVIASIEKIIFILKALFTDTPQDLSLSLEEYVFLQHQRRTLRPDLADHVLRLLRCLMILSQKLRDPDGQQNVRNTMALPKMHSFIREACMRNPAIWQREFLKPLMNSAEAATVAQIMDFEQLVFETSGSYLQPQPRLQQIIDSTASMSLPFCQVQLQSCFEYGSKVEDMVAVLKWMIHYVLYEASNTDFCGELLRYLDLVSKRKICEFIEEDFLNNVSATLQASTQHTEVTLRRLKVMTTLYASVVESAPALNSLQVPLLKTAEDLCVQFFPQAWGKGQGPERVFMLSLELCLRMIKSGTSFSPESVLSASKTAFGNFCLQRDRVLLEAVEAIIRMCCAEHKKSCSALLKEMHKGGMAQIVSRGREVKGTDPWDAVEDGNACFLKL</sequence>
<evidence type="ECO:0000256" key="1">
    <source>
        <dbReference type="ARBA" id="ARBA00004123"/>
    </source>
</evidence>
<protein>
    <recommendedName>
        <fullName evidence="3">Mediator of RNA polymerase II transcription subunit 12</fullName>
    </recommendedName>
    <alternativeName>
        <fullName evidence="7">Mediator complex subunit 12</fullName>
    </alternativeName>
</protein>
<comment type="similarity">
    <text evidence="2">Belongs to the Mediator complex subunit 12 family.</text>
</comment>
<dbReference type="InterPro" id="IPR019035">
    <property type="entry name" value="Mediator_Med12"/>
</dbReference>
<dbReference type="STRING" id="698492.A0A0E9NRQ2"/>
<feature type="domain" description="Mediator complex subunit Med12" evidence="9">
    <location>
        <begin position="91"/>
        <end position="154"/>
    </location>
</feature>
<evidence type="ECO:0000313" key="10">
    <source>
        <dbReference type="EMBL" id="GAO52547.1"/>
    </source>
</evidence>
<evidence type="ECO:0000256" key="2">
    <source>
        <dbReference type="ARBA" id="ARBA00010289"/>
    </source>
</evidence>
<dbReference type="SMART" id="SM01281">
    <property type="entry name" value="Med12"/>
    <property type="match status" value="1"/>
</dbReference>
<dbReference type="GO" id="GO:0003712">
    <property type="term" value="F:transcription coregulator activity"/>
    <property type="evidence" value="ECO:0007669"/>
    <property type="project" value="InterPro"/>
</dbReference>
<gene>
    <name evidence="10" type="ORF">G7K_6621-t1</name>
</gene>
<evidence type="ECO:0000256" key="8">
    <source>
        <dbReference type="SAM" id="MobiDB-lite"/>
    </source>
</evidence>
<feature type="region of interest" description="Disordered" evidence="8">
    <location>
        <begin position="338"/>
        <end position="360"/>
    </location>
</feature>
<evidence type="ECO:0000313" key="11">
    <source>
        <dbReference type="Proteomes" id="UP000033140"/>
    </source>
</evidence>
<accession>A0A0E9NRQ2</accession>
<comment type="caution">
    <text evidence="10">The sequence shown here is derived from an EMBL/GenBank/DDBJ whole genome shotgun (WGS) entry which is preliminary data.</text>
</comment>
<keyword evidence="6" id="KW-0539">Nucleus</keyword>
<evidence type="ECO:0000256" key="6">
    <source>
        <dbReference type="ARBA" id="ARBA00023242"/>
    </source>
</evidence>
<proteinExistence type="inferred from homology"/>
<evidence type="ECO:0000256" key="4">
    <source>
        <dbReference type="ARBA" id="ARBA00023015"/>
    </source>
</evidence>
<dbReference type="Pfam" id="PF09497">
    <property type="entry name" value="Med12"/>
    <property type="match status" value="1"/>
</dbReference>
<keyword evidence="4" id="KW-0805">Transcription regulation</keyword>
<comment type="subcellular location">
    <subcellularLocation>
        <location evidence="1">Nucleus</location>
    </subcellularLocation>
</comment>